<feature type="domain" description="YrdC-like" evidence="12">
    <location>
        <begin position="6"/>
        <end position="192"/>
    </location>
</feature>
<dbReference type="GO" id="GO:0008033">
    <property type="term" value="P:tRNA processing"/>
    <property type="evidence" value="ECO:0007669"/>
    <property type="project" value="UniProtKB-KW"/>
</dbReference>
<dbReference type="PROSITE" id="PS51163">
    <property type="entry name" value="YRDC"/>
    <property type="match status" value="1"/>
</dbReference>
<dbReference type="GO" id="GO:0006450">
    <property type="term" value="P:regulation of translational fidelity"/>
    <property type="evidence" value="ECO:0007669"/>
    <property type="project" value="TreeGrafter"/>
</dbReference>
<organism evidence="13 14">
    <name type="scientific">Succinivibrio dextrinosolvens DSM 3072</name>
    <dbReference type="NCBI Taxonomy" id="1123324"/>
    <lineage>
        <taxon>Bacteria</taxon>
        <taxon>Pseudomonadati</taxon>
        <taxon>Pseudomonadota</taxon>
        <taxon>Gammaproteobacteria</taxon>
        <taxon>Aeromonadales</taxon>
        <taxon>Succinivibrionaceae</taxon>
        <taxon>Succinivibrio</taxon>
    </lineage>
</organism>
<evidence type="ECO:0000256" key="5">
    <source>
        <dbReference type="ARBA" id="ARBA00022679"/>
    </source>
</evidence>
<dbReference type="PANTHER" id="PTHR17490:SF16">
    <property type="entry name" value="THREONYLCARBAMOYL-AMP SYNTHASE"/>
    <property type="match status" value="1"/>
</dbReference>
<dbReference type="STRING" id="83771.SAMN02910357_01132"/>
<keyword evidence="14" id="KW-1185">Reference proteome</keyword>
<dbReference type="GO" id="GO:0061710">
    <property type="term" value="F:L-threonylcarbamoyladenylate synthase"/>
    <property type="evidence" value="ECO:0007669"/>
    <property type="project" value="UniProtKB-EC"/>
</dbReference>
<protein>
    <recommendedName>
        <fullName evidence="10">L-threonylcarbamoyladenylate synthase</fullName>
        <ecNumber evidence="3">2.7.7.87</ecNumber>
    </recommendedName>
    <alternativeName>
        <fullName evidence="10">L-threonylcarbamoyladenylate synthase</fullName>
    </alternativeName>
</protein>
<dbReference type="EC" id="2.7.7.87" evidence="3"/>
<gene>
    <name evidence="13" type="ORF">SAMN02745213_00233</name>
</gene>
<dbReference type="GO" id="GO:0000049">
    <property type="term" value="F:tRNA binding"/>
    <property type="evidence" value="ECO:0007669"/>
    <property type="project" value="TreeGrafter"/>
</dbReference>
<dbReference type="RefSeq" id="WP_078927855.1">
    <property type="nucleotide sequence ID" value="NZ_FUXX01000002.1"/>
</dbReference>
<evidence type="ECO:0000256" key="10">
    <source>
        <dbReference type="ARBA" id="ARBA00029774"/>
    </source>
</evidence>
<dbReference type="Proteomes" id="UP000242432">
    <property type="component" value="Unassembled WGS sequence"/>
</dbReference>
<comment type="catalytic activity">
    <reaction evidence="11">
        <text>L-threonine + hydrogencarbonate + ATP = L-threonylcarbamoyladenylate + diphosphate + H2O</text>
        <dbReference type="Rhea" id="RHEA:36407"/>
        <dbReference type="ChEBI" id="CHEBI:15377"/>
        <dbReference type="ChEBI" id="CHEBI:17544"/>
        <dbReference type="ChEBI" id="CHEBI:30616"/>
        <dbReference type="ChEBI" id="CHEBI:33019"/>
        <dbReference type="ChEBI" id="CHEBI:57926"/>
        <dbReference type="ChEBI" id="CHEBI:73682"/>
        <dbReference type="EC" id="2.7.7.87"/>
    </reaction>
</comment>
<comment type="subcellular location">
    <subcellularLocation>
        <location evidence="1">Cytoplasm</location>
    </subcellularLocation>
</comment>
<reference evidence="14" key="1">
    <citation type="submission" date="2017-02" db="EMBL/GenBank/DDBJ databases">
        <authorList>
            <person name="Varghese N."/>
            <person name="Submissions S."/>
        </authorList>
    </citation>
    <scope>NUCLEOTIDE SEQUENCE [LARGE SCALE GENOMIC DNA]</scope>
    <source>
        <strain evidence="14">DSM 3072</strain>
    </source>
</reference>
<dbReference type="InterPro" id="IPR006070">
    <property type="entry name" value="Sua5-like_dom"/>
</dbReference>
<evidence type="ECO:0000256" key="9">
    <source>
        <dbReference type="ARBA" id="ARBA00022840"/>
    </source>
</evidence>
<dbReference type="EMBL" id="FUXX01000002">
    <property type="protein sequence ID" value="SKA57460.1"/>
    <property type="molecule type" value="Genomic_DNA"/>
</dbReference>
<evidence type="ECO:0000313" key="13">
    <source>
        <dbReference type="EMBL" id="SKA57460.1"/>
    </source>
</evidence>
<name>A0A1T4UXM9_9GAMM</name>
<dbReference type="InterPro" id="IPR050156">
    <property type="entry name" value="TC-AMP_synthase_SUA5"/>
</dbReference>
<dbReference type="GO" id="GO:0005737">
    <property type="term" value="C:cytoplasm"/>
    <property type="evidence" value="ECO:0007669"/>
    <property type="project" value="UniProtKB-SubCell"/>
</dbReference>
<evidence type="ECO:0000256" key="11">
    <source>
        <dbReference type="ARBA" id="ARBA00048366"/>
    </source>
</evidence>
<keyword evidence="8" id="KW-0547">Nucleotide-binding</keyword>
<keyword evidence="4" id="KW-0963">Cytoplasm</keyword>
<evidence type="ECO:0000313" key="14">
    <source>
        <dbReference type="Proteomes" id="UP000242432"/>
    </source>
</evidence>
<keyword evidence="6" id="KW-0819">tRNA processing</keyword>
<dbReference type="Gene3D" id="3.90.870.10">
    <property type="entry name" value="DHBP synthase"/>
    <property type="match status" value="1"/>
</dbReference>
<dbReference type="SUPFAM" id="SSF55821">
    <property type="entry name" value="YrdC/RibB"/>
    <property type="match status" value="1"/>
</dbReference>
<evidence type="ECO:0000256" key="8">
    <source>
        <dbReference type="ARBA" id="ARBA00022741"/>
    </source>
</evidence>
<evidence type="ECO:0000256" key="7">
    <source>
        <dbReference type="ARBA" id="ARBA00022695"/>
    </source>
</evidence>
<dbReference type="GO" id="GO:0003725">
    <property type="term" value="F:double-stranded RNA binding"/>
    <property type="evidence" value="ECO:0007669"/>
    <property type="project" value="InterPro"/>
</dbReference>
<dbReference type="InterPro" id="IPR017945">
    <property type="entry name" value="DHBP_synth_RibB-like_a/b_dom"/>
</dbReference>
<evidence type="ECO:0000259" key="12">
    <source>
        <dbReference type="PROSITE" id="PS51163"/>
    </source>
</evidence>
<sequence length="201" mass="21679">MSTIFTDSIEQAASVIADGGVIVCPSEGVYGISCSVLNEAAVKRIIAIKHRSSTKGLIIVDSSLEYLREYLDTSRVDAKAMAIMDGMWPGPHTFVVPVIDEFRNAAVRDDHTAGVRISAFRPFAEICLQAKTPIVSTSANISGEDPTTDIDSLDPRITDNVDLVLTLPCGGLSASTSIYNTLTHTLIRPGPMWEEKLAKIK</sequence>
<dbReference type="PANTHER" id="PTHR17490">
    <property type="entry name" value="SUA5"/>
    <property type="match status" value="1"/>
</dbReference>
<accession>A0A1T4UXM9</accession>
<dbReference type="GO" id="GO:0005524">
    <property type="term" value="F:ATP binding"/>
    <property type="evidence" value="ECO:0007669"/>
    <property type="project" value="UniProtKB-KW"/>
</dbReference>
<dbReference type="AlphaFoldDB" id="A0A1T4UXM9"/>
<evidence type="ECO:0000256" key="3">
    <source>
        <dbReference type="ARBA" id="ARBA00012584"/>
    </source>
</evidence>
<comment type="similarity">
    <text evidence="2">Belongs to the SUA5 family.</text>
</comment>
<keyword evidence="9" id="KW-0067">ATP-binding</keyword>
<keyword evidence="5" id="KW-0808">Transferase</keyword>
<keyword evidence="7" id="KW-0548">Nucleotidyltransferase</keyword>
<evidence type="ECO:0000256" key="1">
    <source>
        <dbReference type="ARBA" id="ARBA00004496"/>
    </source>
</evidence>
<dbReference type="NCBIfam" id="TIGR00057">
    <property type="entry name" value="L-threonylcarbamoyladenylate synthase"/>
    <property type="match status" value="1"/>
</dbReference>
<dbReference type="Pfam" id="PF01300">
    <property type="entry name" value="Sua5_yciO_yrdC"/>
    <property type="match status" value="1"/>
</dbReference>
<proteinExistence type="inferred from homology"/>
<evidence type="ECO:0000256" key="6">
    <source>
        <dbReference type="ARBA" id="ARBA00022694"/>
    </source>
</evidence>
<evidence type="ECO:0000256" key="4">
    <source>
        <dbReference type="ARBA" id="ARBA00022490"/>
    </source>
</evidence>
<evidence type="ECO:0000256" key="2">
    <source>
        <dbReference type="ARBA" id="ARBA00007663"/>
    </source>
</evidence>